<feature type="compositionally biased region" description="Polar residues" evidence="1">
    <location>
        <begin position="764"/>
        <end position="775"/>
    </location>
</feature>
<feature type="region of interest" description="Disordered" evidence="1">
    <location>
        <begin position="162"/>
        <end position="195"/>
    </location>
</feature>
<evidence type="ECO:0000313" key="4">
    <source>
        <dbReference type="Proteomes" id="UP001212411"/>
    </source>
</evidence>
<dbReference type="SMART" id="SM00355">
    <property type="entry name" value="ZnF_C2H2"/>
    <property type="match status" value="3"/>
</dbReference>
<feature type="region of interest" description="Disordered" evidence="1">
    <location>
        <begin position="764"/>
        <end position="794"/>
    </location>
</feature>
<keyword evidence="4" id="KW-1185">Reference proteome</keyword>
<feature type="region of interest" description="Disordered" evidence="1">
    <location>
        <begin position="112"/>
        <end position="146"/>
    </location>
</feature>
<feature type="compositionally biased region" description="Basic and acidic residues" evidence="1">
    <location>
        <begin position="777"/>
        <end position="794"/>
    </location>
</feature>
<feature type="region of interest" description="Disordered" evidence="1">
    <location>
        <begin position="715"/>
        <end position="735"/>
    </location>
</feature>
<feature type="region of interest" description="Disordered" evidence="1">
    <location>
        <begin position="215"/>
        <end position="290"/>
    </location>
</feature>
<feature type="region of interest" description="Disordered" evidence="1">
    <location>
        <begin position="450"/>
        <end position="497"/>
    </location>
</feature>
<feature type="compositionally biased region" description="Polar residues" evidence="1">
    <location>
        <begin position="271"/>
        <end position="290"/>
    </location>
</feature>
<dbReference type="PROSITE" id="PS00028">
    <property type="entry name" value="ZINC_FINGER_C2H2_1"/>
    <property type="match status" value="2"/>
</dbReference>
<reference evidence="3 4" key="1">
    <citation type="journal article" date="2023" name="G3 (Bethesda)">
        <title>A high-quality reference genome for the fission yeast Schizosaccharomyces osmophilus.</title>
        <authorList>
            <person name="Jia G.S."/>
            <person name="Zhang W.C."/>
            <person name="Liang Y."/>
            <person name="Liu X.H."/>
            <person name="Rhind N."/>
            <person name="Pidoux A."/>
            <person name="Brysch-Herzberg M."/>
            <person name="Du L.L."/>
        </authorList>
    </citation>
    <scope>NUCLEOTIDE SEQUENCE [LARGE SCALE GENOMIC DNA]</scope>
    <source>
        <strain evidence="3 4">CBS 15793</strain>
    </source>
</reference>
<evidence type="ECO:0000256" key="1">
    <source>
        <dbReference type="SAM" id="MobiDB-lite"/>
    </source>
</evidence>
<dbReference type="KEGG" id="som:SOMG_01112"/>
<feature type="compositionally biased region" description="Polar residues" evidence="1">
    <location>
        <begin position="230"/>
        <end position="243"/>
    </location>
</feature>
<accession>A0AAE9WB62</accession>
<gene>
    <name evidence="3" type="primary">clr1</name>
    <name evidence="3" type="ORF">SOMG_01112</name>
</gene>
<evidence type="ECO:0000259" key="2">
    <source>
        <dbReference type="PROSITE" id="PS00028"/>
    </source>
</evidence>
<evidence type="ECO:0000313" key="3">
    <source>
        <dbReference type="EMBL" id="WBW71393.1"/>
    </source>
</evidence>
<dbReference type="GeneID" id="80874594"/>
<feature type="compositionally biased region" description="Polar residues" evidence="1">
    <location>
        <begin position="133"/>
        <end position="146"/>
    </location>
</feature>
<dbReference type="AlphaFoldDB" id="A0AAE9WB62"/>
<feature type="domain" description="C2H2-type" evidence="2">
    <location>
        <begin position="900"/>
        <end position="923"/>
    </location>
</feature>
<sequence>MELKMQFNTSVPPGVLHYIFSGYKILRPWLMATRMKGPINDISVINNMFQEVLKTGFFVNPPPVEIYSRQLLKFISVLAGNKSTASIEHYGYSSTFLSNPVANTAVPTSFGKPVKTGNSSGNEVPFKSPGNHELNTASPTYLPQSSVNNQSSLLKQLPLENRIANNPPYPTNIASTENQKSHRPGPFSSLPSDPLDAKIHATASNRFSVPSIANSQSVPLWPNRPHRVTNESVPPSFEHSNVRPNEPPSQVYPASTLSSKSSSKPHQPSQEVSQNLPNGDSSTPKAVEPSTSQFNFQKVYPDVSPYLTPDNIGSAILYSTNDFSKSEPDKPRLNLSLELKLMENKLEKGELGPNMKGDLRNLADWDAISLVSSQFPSLSPSSFRPDGSFLKHRRFNDEIMENKEIMEKAIKQLNLSPSDAERLRERNRVQVLDDKKLCFSLSKSYPSNHNQLLDRFDKLPGNRKPGTSKKVATKVPTPSAEKLPETEQTQENEVGEDVPLLSLSNYRPNLLHNRKQNSNTKAARVKTHVESKKSSNDFALENIDLSSIKASKETSNVAVDSYLAKNIDVAHVKHNVNSILPGDTEHLIEVIEKPINEQRDQETEQTETYRKEFTQKPNKELPGREDPIRTEDSSKQVDEYNNQKSHSLISNKDDEVIKLTNSQIDVEAGDRLQSSNLTNSEAEKTRNSYVPQTIQITDSSDSENQFRDAVLSEVNVEQNSKSDGNIKKRSIESVDASSDPTLLTIGIPENQGLLNIKTLLNDDSAQQSSTSNSFNEEAGKSRETSDMLSIEKEPSLDSSFINKSQHIDIEKDTLQPVNTESSEVDLPTNDFQSLGHELLNASSDVNNSASDLSMQLKATNINQDVPLMETPILLEGIEADKQKVYTSLKSLPQGFTEFKCKWTSCEANLHSLENLFTHIKKLHTQCTDEGSTLKCCWNQCFLSLGSGQMDAHIREHLEKIQHNCKVPGCKKGLSNYEEFQEHLMFSHLPYKFEPSALITTRKSRLQEGNRRTRNNQGDKSAVPGFFLNTSTPIIKPAPSNWYPVPPPGFSPSVFARLNQNNQSKERTVSSLAKRNVFHSFAGLRNDHMKTTGSDSTSDAQYARVGQIGQLFTAVSKSECLPSMIIEGIVVQRKNWIVH</sequence>
<organism evidence="3 4">
    <name type="scientific">Schizosaccharomyces osmophilus</name>
    <dbReference type="NCBI Taxonomy" id="2545709"/>
    <lineage>
        <taxon>Eukaryota</taxon>
        <taxon>Fungi</taxon>
        <taxon>Dikarya</taxon>
        <taxon>Ascomycota</taxon>
        <taxon>Taphrinomycotina</taxon>
        <taxon>Schizosaccharomycetes</taxon>
        <taxon>Schizosaccharomycetales</taxon>
        <taxon>Schizosaccharomycetaceae</taxon>
        <taxon>Schizosaccharomyces</taxon>
    </lineage>
</organism>
<feature type="compositionally biased region" description="Low complexity" evidence="1">
    <location>
        <begin position="258"/>
        <end position="270"/>
    </location>
</feature>
<proteinExistence type="predicted"/>
<dbReference type="InterPro" id="IPR013087">
    <property type="entry name" value="Znf_C2H2_type"/>
</dbReference>
<name>A0AAE9WB62_9SCHI</name>
<feature type="compositionally biased region" description="Basic and acidic residues" evidence="1">
    <location>
        <begin position="616"/>
        <end position="638"/>
    </location>
</feature>
<feature type="compositionally biased region" description="Polar residues" evidence="1">
    <location>
        <begin position="639"/>
        <end position="649"/>
    </location>
</feature>
<feature type="domain" description="C2H2-type" evidence="2">
    <location>
        <begin position="964"/>
        <end position="987"/>
    </location>
</feature>
<dbReference type="Proteomes" id="UP001212411">
    <property type="component" value="Chromosome 1"/>
</dbReference>
<protein>
    <submittedName>
        <fullName evidence="3">SHREC complex intermodule linker subunit Clr1</fullName>
    </submittedName>
</protein>
<dbReference type="EMBL" id="CP115611">
    <property type="protein sequence ID" value="WBW71393.1"/>
    <property type="molecule type" value="Genomic_DNA"/>
</dbReference>
<dbReference type="RefSeq" id="XP_056035636.1">
    <property type="nucleotide sequence ID" value="XM_056179905.1"/>
</dbReference>
<feature type="region of interest" description="Disordered" evidence="1">
    <location>
        <begin position="616"/>
        <end position="649"/>
    </location>
</feature>